<dbReference type="Pfam" id="PF16918">
    <property type="entry name" value="PknG_TPR"/>
    <property type="match status" value="1"/>
</dbReference>
<gene>
    <name evidence="11" type="ordered locus">FRAAL3895</name>
</gene>
<dbReference type="CDD" id="cd14014">
    <property type="entry name" value="STKc_PknB_like"/>
    <property type="match status" value="1"/>
</dbReference>
<evidence type="ECO:0000256" key="8">
    <source>
        <dbReference type="ARBA" id="ARBA00048679"/>
    </source>
</evidence>
<dbReference type="EC" id="2.7.11.1" evidence="1"/>
<dbReference type="Gene3D" id="1.10.510.10">
    <property type="entry name" value="Transferase(Phosphotransferase) domain 1"/>
    <property type="match status" value="1"/>
</dbReference>
<dbReference type="Gene3D" id="3.30.200.20">
    <property type="entry name" value="Phosphorylase Kinase, domain 1"/>
    <property type="match status" value="1"/>
</dbReference>
<protein>
    <recommendedName>
        <fullName evidence="1">non-specific serine/threonine protein kinase</fullName>
        <ecNumber evidence="1">2.7.11.1</ecNumber>
    </recommendedName>
</protein>
<organism evidence="11 12">
    <name type="scientific">Frankia alni (strain DSM 45986 / CECT 9034 / ACN14a)</name>
    <dbReference type="NCBI Taxonomy" id="326424"/>
    <lineage>
        <taxon>Bacteria</taxon>
        <taxon>Bacillati</taxon>
        <taxon>Actinomycetota</taxon>
        <taxon>Actinomycetes</taxon>
        <taxon>Frankiales</taxon>
        <taxon>Frankiaceae</taxon>
        <taxon>Frankia</taxon>
    </lineage>
</organism>
<name>Q0RIX7_FRAAA</name>
<feature type="compositionally biased region" description="Low complexity" evidence="9">
    <location>
        <begin position="55"/>
        <end position="84"/>
    </location>
</feature>
<evidence type="ECO:0000256" key="6">
    <source>
        <dbReference type="ARBA" id="ARBA00022840"/>
    </source>
</evidence>
<dbReference type="AlphaFoldDB" id="Q0RIX7"/>
<keyword evidence="4" id="KW-0547">Nucleotide-binding</keyword>
<dbReference type="SUPFAM" id="SSF56112">
    <property type="entry name" value="Protein kinase-like (PK-like)"/>
    <property type="match status" value="1"/>
</dbReference>
<dbReference type="InterPro" id="IPR000719">
    <property type="entry name" value="Prot_kinase_dom"/>
</dbReference>
<evidence type="ECO:0000256" key="4">
    <source>
        <dbReference type="ARBA" id="ARBA00022741"/>
    </source>
</evidence>
<dbReference type="eggNOG" id="COG0515">
    <property type="taxonomic scope" value="Bacteria"/>
</dbReference>
<dbReference type="GO" id="GO:0106310">
    <property type="term" value="F:protein serine kinase activity"/>
    <property type="evidence" value="ECO:0007669"/>
    <property type="project" value="RHEA"/>
</dbReference>
<dbReference type="InterPro" id="IPR011009">
    <property type="entry name" value="Kinase-like_dom_sf"/>
</dbReference>
<dbReference type="RefSeq" id="WP_011605030.1">
    <property type="nucleotide sequence ID" value="NC_008278.1"/>
</dbReference>
<accession>Q0RIX7</accession>
<keyword evidence="2" id="KW-0723">Serine/threonine-protein kinase</keyword>
<evidence type="ECO:0000313" key="12">
    <source>
        <dbReference type="Proteomes" id="UP000000657"/>
    </source>
</evidence>
<proteinExistence type="predicted"/>
<dbReference type="InterPro" id="IPR011990">
    <property type="entry name" value="TPR-like_helical_dom_sf"/>
</dbReference>
<dbReference type="SUPFAM" id="SSF48452">
    <property type="entry name" value="TPR-like"/>
    <property type="match status" value="1"/>
</dbReference>
<evidence type="ECO:0000256" key="2">
    <source>
        <dbReference type="ARBA" id="ARBA00022527"/>
    </source>
</evidence>
<dbReference type="Pfam" id="PF16919">
    <property type="entry name" value="PknG_rubred"/>
    <property type="match status" value="1"/>
</dbReference>
<evidence type="ECO:0000259" key="10">
    <source>
        <dbReference type="PROSITE" id="PS50011"/>
    </source>
</evidence>
<keyword evidence="3 11" id="KW-0808">Transferase</keyword>
<dbReference type="Pfam" id="PF00069">
    <property type="entry name" value="Pkinase"/>
    <property type="match status" value="1"/>
</dbReference>
<dbReference type="Proteomes" id="UP000000657">
    <property type="component" value="Chromosome"/>
</dbReference>
<evidence type="ECO:0000256" key="7">
    <source>
        <dbReference type="ARBA" id="ARBA00047899"/>
    </source>
</evidence>
<evidence type="ECO:0000256" key="1">
    <source>
        <dbReference type="ARBA" id="ARBA00012513"/>
    </source>
</evidence>
<keyword evidence="6" id="KW-0067">ATP-binding</keyword>
<dbReference type="GO" id="GO:0005524">
    <property type="term" value="F:ATP binding"/>
    <property type="evidence" value="ECO:0007669"/>
    <property type="project" value="UniProtKB-KW"/>
</dbReference>
<dbReference type="HOGENOM" id="CLU_011707_0_0_11"/>
<reference evidence="11 12" key="1">
    <citation type="journal article" date="2007" name="Genome Res.">
        <title>Genome characteristics of facultatively symbiotic Frankia sp. strains reflect host range and host plant biogeography.</title>
        <authorList>
            <person name="Normand P."/>
            <person name="Lapierre P."/>
            <person name="Tisa L.S."/>
            <person name="Gogarten J.P."/>
            <person name="Alloisio N."/>
            <person name="Bagnarol E."/>
            <person name="Bassi C.A."/>
            <person name="Berry A.M."/>
            <person name="Bickhart D.M."/>
            <person name="Choisne N."/>
            <person name="Couloux A."/>
            <person name="Cournoyer B."/>
            <person name="Cruveiller S."/>
            <person name="Daubin V."/>
            <person name="Demange N."/>
            <person name="Francino M.P."/>
            <person name="Goltsman E."/>
            <person name="Huang Y."/>
            <person name="Kopp O.R."/>
            <person name="Labarre L."/>
            <person name="Lapidus A."/>
            <person name="Lavire C."/>
            <person name="Marechal J."/>
            <person name="Martinez M."/>
            <person name="Mastronunzio J.E."/>
            <person name="Mullin B.C."/>
            <person name="Niemann J."/>
            <person name="Pujic P."/>
            <person name="Rawnsley T."/>
            <person name="Rouy Z."/>
            <person name="Schenowitz C."/>
            <person name="Sellstedt A."/>
            <person name="Tavares F."/>
            <person name="Tomkins J.P."/>
            <person name="Vallenet D."/>
            <person name="Valverde C."/>
            <person name="Wall L.G."/>
            <person name="Wang Y."/>
            <person name="Medigue C."/>
            <person name="Benson D.R."/>
        </authorList>
    </citation>
    <scope>NUCLEOTIDE SEQUENCE [LARGE SCALE GENOMIC DNA]</scope>
    <source>
        <strain evidence="12">DSM 45986 / CECT 9034 / ACN14a</strain>
    </source>
</reference>
<dbReference type="InterPro" id="IPR031634">
    <property type="entry name" value="PknG_rubred"/>
</dbReference>
<dbReference type="PANTHER" id="PTHR24363">
    <property type="entry name" value="SERINE/THREONINE PROTEIN KINASE"/>
    <property type="match status" value="1"/>
</dbReference>
<evidence type="ECO:0000256" key="3">
    <source>
        <dbReference type="ARBA" id="ARBA00022679"/>
    </source>
</evidence>
<keyword evidence="12" id="KW-1185">Reference proteome</keyword>
<evidence type="ECO:0000313" key="11">
    <source>
        <dbReference type="EMBL" id="CAJ62538.1"/>
    </source>
</evidence>
<comment type="catalytic activity">
    <reaction evidence="7">
        <text>L-threonyl-[protein] + ATP = O-phospho-L-threonyl-[protein] + ADP + H(+)</text>
        <dbReference type="Rhea" id="RHEA:46608"/>
        <dbReference type="Rhea" id="RHEA-COMP:11060"/>
        <dbReference type="Rhea" id="RHEA-COMP:11605"/>
        <dbReference type="ChEBI" id="CHEBI:15378"/>
        <dbReference type="ChEBI" id="CHEBI:30013"/>
        <dbReference type="ChEBI" id="CHEBI:30616"/>
        <dbReference type="ChEBI" id="CHEBI:61977"/>
        <dbReference type="ChEBI" id="CHEBI:456216"/>
        <dbReference type="EC" id="2.7.11.1"/>
    </reaction>
</comment>
<dbReference type="PROSITE" id="PS50011">
    <property type="entry name" value="PROTEIN_KINASE_DOM"/>
    <property type="match status" value="1"/>
</dbReference>
<dbReference type="PANTHER" id="PTHR24363:SF0">
    <property type="entry name" value="SERINE_THREONINE KINASE LIKE DOMAIN CONTAINING 1"/>
    <property type="match status" value="1"/>
</dbReference>
<dbReference type="KEGG" id="fal:FRAAL3895"/>
<comment type="catalytic activity">
    <reaction evidence="8">
        <text>L-seryl-[protein] + ATP = O-phospho-L-seryl-[protein] + ADP + H(+)</text>
        <dbReference type="Rhea" id="RHEA:17989"/>
        <dbReference type="Rhea" id="RHEA-COMP:9863"/>
        <dbReference type="Rhea" id="RHEA-COMP:11604"/>
        <dbReference type="ChEBI" id="CHEBI:15378"/>
        <dbReference type="ChEBI" id="CHEBI:29999"/>
        <dbReference type="ChEBI" id="CHEBI:30616"/>
        <dbReference type="ChEBI" id="CHEBI:83421"/>
        <dbReference type="ChEBI" id="CHEBI:456216"/>
        <dbReference type="EC" id="2.7.11.1"/>
    </reaction>
</comment>
<dbReference type="Gene3D" id="1.25.40.10">
    <property type="entry name" value="Tetratricopeptide repeat domain"/>
    <property type="match status" value="2"/>
</dbReference>
<dbReference type="FunFam" id="1.10.510.10:FF:000306">
    <property type="entry name" value="Serine/threonine protein kinase"/>
    <property type="match status" value="1"/>
</dbReference>
<evidence type="ECO:0000256" key="5">
    <source>
        <dbReference type="ARBA" id="ARBA00022777"/>
    </source>
</evidence>
<keyword evidence="5 11" id="KW-0418">Kinase</keyword>
<dbReference type="GO" id="GO:0004674">
    <property type="term" value="F:protein serine/threonine kinase activity"/>
    <property type="evidence" value="ECO:0007669"/>
    <property type="project" value="UniProtKB-KW"/>
</dbReference>
<dbReference type="OrthoDB" id="137117at2"/>
<dbReference type="EMBL" id="CT573213">
    <property type="protein sequence ID" value="CAJ62538.1"/>
    <property type="molecule type" value="Genomic_DNA"/>
</dbReference>
<sequence length="761" mass="79835">MTEAIRCPEPDCEGVIEDGYCTITGLAYRPPGPAAAAADRPAAWAPVDGGVTGARPASGASPASHGIAVSHGTAGSASSGATASRRSRRGSASHSAPDRLGAGLVRMPEIDLPDPTSLVLADPQIPQRRRVCARCGEPVGRSRGGQPALAEGFCAGCGQPYSFRPALRPGDRVGQYEIAGALAHGGQGWIYLARDHGVGGDFWVVFKGLLDSGDRHAQAAAIAERRFLAAVDHPAIVKIYTFVEHAGTGYIVMEYVGGTSMREVLRRRRAAAGRPDPLPAAEAVAYLLAVLPAFAYLHRNGLVFCDFKPDNMMVGRDAVRLIDLGAVRRIDDHDGAVYGTLGYQAPEVPTEGPSVASDLYTVGRTLATLVLDFRGNTSTYRHALPPASGHPVLARHESLYRLLVKATALDPDHRFTSAEEMHGELLGVLREIVAAERGTPMPARSVRFTGDAHPTGEPADPVPSGLLPALLPALLPDPDDPAATALAALPDVSPGQLAELLDAMGADSAGARLRLADLRTRLGEHDAARELLDAVAAEDPFAWRVHWQRGLLLLTQGDTAGAVTAFERVYGEVPGELAPKLALARAAEAGGNLPRAQELYDLVSRTDDTFTSAAFGLARVRLAAGDRDGAAQAYRRVPAASAAHVEARVRLARVLGTVTAAGAPDQAGLRAASTILDDLDLDPAGRATLTRDLLAGALDLVSTGAMAADPQVTIAGSALRPAALRLGLERAYRTLARLAATPDERYALVDLANSVRPRTLM</sequence>
<evidence type="ECO:0000256" key="9">
    <source>
        <dbReference type="SAM" id="MobiDB-lite"/>
    </source>
</evidence>
<feature type="region of interest" description="Disordered" evidence="9">
    <location>
        <begin position="55"/>
        <end position="104"/>
    </location>
</feature>
<dbReference type="InterPro" id="IPR031636">
    <property type="entry name" value="PknG_TPR"/>
</dbReference>
<feature type="domain" description="Protein kinase" evidence="10">
    <location>
        <begin position="176"/>
        <end position="426"/>
    </location>
</feature>
<dbReference type="STRING" id="326424.FRAAL3895"/>